<dbReference type="EMBL" id="JASCXX010000026">
    <property type="protein sequence ID" value="MDI6450901.1"/>
    <property type="molecule type" value="Genomic_DNA"/>
</dbReference>
<keyword evidence="2" id="KW-1185">Reference proteome</keyword>
<comment type="caution">
    <text evidence="1">The sequence shown here is derived from an EMBL/GenBank/DDBJ whole genome shotgun (WGS) entry which is preliminary data.</text>
</comment>
<dbReference type="Pfam" id="PF00702">
    <property type="entry name" value="Hydrolase"/>
    <property type="match status" value="1"/>
</dbReference>
<dbReference type="Gene3D" id="3.40.50.1000">
    <property type="entry name" value="HAD superfamily/HAD-like"/>
    <property type="match status" value="1"/>
</dbReference>
<dbReference type="NCBIfam" id="TIGR01509">
    <property type="entry name" value="HAD-SF-IA-v3"/>
    <property type="match status" value="1"/>
</dbReference>
<evidence type="ECO:0000313" key="1">
    <source>
        <dbReference type="EMBL" id="MDI6450901.1"/>
    </source>
</evidence>
<dbReference type="InterPro" id="IPR006439">
    <property type="entry name" value="HAD-SF_hydro_IA"/>
</dbReference>
<dbReference type="PANTHER" id="PTHR43611">
    <property type="entry name" value="ALPHA-D-GLUCOSE 1-PHOSPHATE PHOSPHATASE"/>
    <property type="match status" value="1"/>
</dbReference>
<dbReference type="NCBIfam" id="TIGR01549">
    <property type="entry name" value="HAD-SF-IA-v1"/>
    <property type="match status" value="1"/>
</dbReference>
<dbReference type="SFLD" id="SFLDS00003">
    <property type="entry name" value="Haloacid_Dehalogenase"/>
    <property type="match status" value="1"/>
</dbReference>
<dbReference type="PANTHER" id="PTHR43611:SF3">
    <property type="entry name" value="FLAVIN MONONUCLEOTIDE HYDROLASE 1, CHLOROPLATIC"/>
    <property type="match status" value="1"/>
</dbReference>
<name>A0AAW6U5S5_9BACT</name>
<proteinExistence type="predicted"/>
<accession>A0AAW6U5S5</accession>
<dbReference type="AlphaFoldDB" id="A0AAW6U5S5"/>
<dbReference type="Proteomes" id="UP001431776">
    <property type="component" value="Unassembled WGS sequence"/>
</dbReference>
<gene>
    <name evidence="1" type="ORF">QJ522_17710</name>
</gene>
<protein>
    <submittedName>
        <fullName evidence="1">HAD family phosphatase</fullName>
    </submittedName>
</protein>
<dbReference type="PRINTS" id="PR00413">
    <property type="entry name" value="HADHALOGNASE"/>
</dbReference>
<dbReference type="CDD" id="cd02603">
    <property type="entry name" value="HAD_sEH-N_like"/>
    <property type="match status" value="1"/>
</dbReference>
<reference evidence="1" key="1">
    <citation type="submission" date="2023-05" db="EMBL/GenBank/DDBJ databases">
        <title>Anaerotaeda fermentans gen. nov., sp. nov., a novel anaerobic planctomycete of the new family within the order Sedimentisphaerales isolated from Taman Peninsula, Russia.</title>
        <authorList>
            <person name="Khomyakova M.A."/>
            <person name="Merkel A.Y."/>
            <person name="Slobodkin A.I."/>
        </authorList>
    </citation>
    <scope>NUCLEOTIDE SEQUENCE</scope>
    <source>
        <strain evidence="1">M17dextr</strain>
    </source>
</reference>
<dbReference type="InterPro" id="IPR036412">
    <property type="entry name" value="HAD-like_sf"/>
</dbReference>
<dbReference type="SUPFAM" id="SSF56784">
    <property type="entry name" value="HAD-like"/>
    <property type="match status" value="1"/>
</dbReference>
<evidence type="ECO:0000313" key="2">
    <source>
        <dbReference type="Proteomes" id="UP001431776"/>
    </source>
</evidence>
<organism evidence="1 2">
    <name type="scientific">Anaerobaca lacustris</name>
    <dbReference type="NCBI Taxonomy" id="3044600"/>
    <lineage>
        <taxon>Bacteria</taxon>
        <taxon>Pseudomonadati</taxon>
        <taxon>Planctomycetota</taxon>
        <taxon>Phycisphaerae</taxon>
        <taxon>Sedimentisphaerales</taxon>
        <taxon>Anaerobacaceae</taxon>
        <taxon>Anaerobaca</taxon>
    </lineage>
</organism>
<sequence length="203" mass="22597">MERIEAILFDWGGVLIDNPAPGLMAYCAEALGVGVGDYQQAHDRHGEPFQKGLIPEQVFWQRVCGDLKRPVPDIPSLWGQAFRAVYSPRPEVFGWAGQLRKQGYKTALLSNTERAATEFFLELRYDVFDAAVFSCAEGTIKPEREIYEIAARKLGVPPSRCAFIDDRQLFVDGAIRAGMKATLYNNLDQVKDALRQLGVSDGA</sequence>
<dbReference type="RefSeq" id="WP_349246310.1">
    <property type="nucleotide sequence ID" value="NZ_JASCXX010000026.1"/>
</dbReference>
<dbReference type="InterPro" id="IPR023214">
    <property type="entry name" value="HAD_sf"/>
</dbReference>
<dbReference type="SFLD" id="SFLDG01129">
    <property type="entry name" value="C1.5:_HAD__Beta-PGM__Phosphata"/>
    <property type="match status" value="1"/>
</dbReference>